<dbReference type="WBParaSite" id="maker-E.canG7_contigs_6279-snap-gene-0.22-mRNA-1">
    <property type="protein sequence ID" value="maker-E.canG7_contigs_6279-snap-gene-0.22-mRNA-1"/>
    <property type="gene ID" value="EcG7_05534"/>
</dbReference>
<keyword evidence="1" id="KW-1185">Reference proteome</keyword>
<evidence type="ECO:0000313" key="2">
    <source>
        <dbReference type="WBParaSite" id="maker-E.canG7_contigs_6279-snap-gene-0.22-mRNA-1"/>
    </source>
</evidence>
<dbReference type="AlphaFoldDB" id="A0A915EZB3"/>
<dbReference type="Gene3D" id="1.25.40.10">
    <property type="entry name" value="Tetratricopeptide repeat domain"/>
    <property type="match status" value="1"/>
</dbReference>
<name>A0A915EZB3_9CEST</name>
<dbReference type="Proteomes" id="UP000887562">
    <property type="component" value="Unplaced"/>
</dbReference>
<dbReference type="SUPFAM" id="SSF48452">
    <property type="entry name" value="TPR-like"/>
    <property type="match status" value="1"/>
</dbReference>
<sequence length="135" mass="15370">MKSGGAQLEALKFMEQKVNEFLEACNGVSFKLKLKAGKCRVAADMCLNLLNDCLRVGCLEACKEALQLIPCNEMCLYRKGKAYLLLRDHKEASFRFHDALSVNAKHLKTFPKLNLWQDAILDALLRERKMFWGST</sequence>
<organism evidence="1 2">
    <name type="scientific">Echinococcus canadensis</name>
    <dbReference type="NCBI Taxonomy" id="519352"/>
    <lineage>
        <taxon>Eukaryota</taxon>
        <taxon>Metazoa</taxon>
        <taxon>Spiralia</taxon>
        <taxon>Lophotrochozoa</taxon>
        <taxon>Platyhelminthes</taxon>
        <taxon>Cestoda</taxon>
        <taxon>Eucestoda</taxon>
        <taxon>Cyclophyllidea</taxon>
        <taxon>Taeniidae</taxon>
        <taxon>Echinococcus</taxon>
        <taxon>Echinococcus canadensis group</taxon>
    </lineage>
</organism>
<dbReference type="InterPro" id="IPR011990">
    <property type="entry name" value="TPR-like_helical_dom_sf"/>
</dbReference>
<reference evidence="2" key="1">
    <citation type="submission" date="2022-11" db="UniProtKB">
        <authorList>
            <consortium name="WormBaseParasite"/>
        </authorList>
    </citation>
    <scope>IDENTIFICATION</scope>
</reference>
<accession>A0A915EZB3</accession>
<evidence type="ECO:0000313" key="1">
    <source>
        <dbReference type="Proteomes" id="UP000887562"/>
    </source>
</evidence>
<protein>
    <submittedName>
        <fullName evidence="2">Uncharacterized protein</fullName>
    </submittedName>
</protein>
<proteinExistence type="predicted"/>